<dbReference type="PANTHER" id="PTHR13147">
    <property type="entry name" value="FOUR-JOINTED BOX PROTEIN 1"/>
    <property type="match status" value="1"/>
</dbReference>
<proteinExistence type="predicted"/>
<organism evidence="1">
    <name type="scientific">Cyprideis torosa</name>
    <dbReference type="NCBI Taxonomy" id="163714"/>
    <lineage>
        <taxon>Eukaryota</taxon>
        <taxon>Metazoa</taxon>
        <taxon>Ecdysozoa</taxon>
        <taxon>Arthropoda</taxon>
        <taxon>Crustacea</taxon>
        <taxon>Oligostraca</taxon>
        <taxon>Ostracoda</taxon>
        <taxon>Podocopa</taxon>
        <taxon>Podocopida</taxon>
        <taxon>Cytherocopina</taxon>
        <taxon>Cytheroidea</taxon>
        <taxon>Cytherideidae</taxon>
        <taxon>Cyprideis</taxon>
    </lineage>
</organism>
<dbReference type="AlphaFoldDB" id="A0A7R8W2H0"/>
<accession>A0A7R8W2H0</accession>
<name>A0A7R8W2H0_9CRUS</name>
<sequence length="503" mass="56687">MCSTTSTSSESSKSSWDSSSSIGILPASSPITICGRPTVPSVLPFKPVTMVLGRPPLLSRLRWALSTPTTSSHFHHKHHFGSSWTKRPSRTLWTLASVISLAFVIGFGLGSVIVSQRTSLRSIPESSYLSLTPSQIPEPILASRLHPRSLPESNANQIPDVAVKTTESSAPLSAATSPSHPSSKLVNGIFWSEQVEELLPSGFTEVDVQNWNNVCRSSRILKLEEGCGRMQNRLLTFEAGKKSCCRYRQNIDQIQGETFSFYLSRMLGLGNVPPTAVRLVEPKDPQWSGVKGHLSLAQWREDRPVIITQWIEDLEAAFVPEPFRPQSRHLHPPDVNLQRQELLEDPVRLKDLAQWSDLIIFDYLTANLDRVVNNMYNTQWNPEMMSAPAHNLMRHKPTGLLVFMDNESGLLHGYRLLSKYETYHRSLLNSLCVFRQSTVDALRVLQRHGDISGRMQAFLERYNPEVEDHVPGLPQKSVKILQERIDTVLEQVDKCQRIYPSPR</sequence>
<dbReference type="GO" id="GO:0005615">
    <property type="term" value="C:extracellular space"/>
    <property type="evidence" value="ECO:0007669"/>
    <property type="project" value="TreeGrafter"/>
</dbReference>
<dbReference type="PANTHER" id="PTHR13147:SF5">
    <property type="entry name" value="FOUR-JOINTED BOX PROTEIN 1"/>
    <property type="match status" value="1"/>
</dbReference>
<evidence type="ECO:0000313" key="1">
    <source>
        <dbReference type="EMBL" id="CAD7222489.1"/>
    </source>
</evidence>
<gene>
    <name evidence="1" type="ORF">CTOB1V02_LOCUS496</name>
</gene>
<dbReference type="GO" id="GO:0007267">
    <property type="term" value="P:cell-cell signaling"/>
    <property type="evidence" value="ECO:0007669"/>
    <property type="project" value="TreeGrafter"/>
</dbReference>
<reference evidence="1" key="1">
    <citation type="submission" date="2020-11" db="EMBL/GenBank/DDBJ databases">
        <authorList>
            <person name="Tran Van P."/>
        </authorList>
    </citation>
    <scope>NUCLEOTIDE SEQUENCE</scope>
</reference>
<dbReference type="OrthoDB" id="10055077at2759"/>
<dbReference type="PRINTS" id="PR02072">
    <property type="entry name" value="4JOINTEDBOX1"/>
</dbReference>
<dbReference type="InterPro" id="IPR024868">
    <property type="entry name" value="FJX1/FJ"/>
</dbReference>
<protein>
    <submittedName>
        <fullName evidence="1">Uncharacterized protein</fullName>
    </submittedName>
</protein>
<dbReference type="EMBL" id="OB660065">
    <property type="protein sequence ID" value="CAD7222489.1"/>
    <property type="molecule type" value="Genomic_DNA"/>
</dbReference>